<dbReference type="GeneID" id="17043704"/>
<accession>I0Z4Y1</accession>
<name>I0Z4Y1_COCSC</name>
<evidence type="ECO:0000313" key="2">
    <source>
        <dbReference type="EMBL" id="EIE25700.1"/>
    </source>
</evidence>
<evidence type="ECO:0000313" key="3">
    <source>
        <dbReference type="Proteomes" id="UP000007264"/>
    </source>
</evidence>
<dbReference type="InterPro" id="IPR014729">
    <property type="entry name" value="Rossmann-like_a/b/a_fold"/>
</dbReference>
<comment type="caution">
    <text evidence="2">The sequence shown here is derived from an EMBL/GenBank/DDBJ whole genome shotgun (WGS) entry which is preliminary data.</text>
</comment>
<dbReference type="OrthoDB" id="843225at2759"/>
<dbReference type="InterPro" id="IPR006016">
    <property type="entry name" value="UspA"/>
</dbReference>
<dbReference type="RefSeq" id="XP_005650244.1">
    <property type="nucleotide sequence ID" value="XM_005650187.1"/>
</dbReference>
<dbReference type="PANTHER" id="PTHR31964">
    <property type="entry name" value="ADENINE NUCLEOTIDE ALPHA HYDROLASES-LIKE SUPERFAMILY PROTEIN"/>
    <property type="match status" value="1"/>
</dbReference>
<evidence type="ECO:0000259" key="1">
    <source>
        <dbReference type="Pfam" id="PF00582"/>
    </source>
</evidence>
<organism evidence="2 3">
    <name type="scientific">Coccomyxa subellipsoidea (strain C-169)</name>
    <name type="common">Green microalga</name>
    <dbReference type="NCBI Taxonomy" id="574566"/>
    <lineage>
        <taxon>Eukaryota</taxon>
        <taxon>Viridiplantae</taxon>
        <taxon>Chlorophyta</taxon>
        <taxon>core chlorophytes</taxon>
        <taxon>Trebouxiophyceae</taxon>
        <taxon>Trebouxiophyceae incertae sedis</taxon>
        <taxon>Coccomyxaceae</taxon>
        <taxon>Coccomyxa</taxon>
        <taxon>Coccomyxa subellipsoidea</taxon>
    </lineage>
</organism>
<sequence length="103" mass="10888">MGCKTIVVAVDNSKTAASEDFVKEHFLPKAKAGGAKVMATMLHTFPDGSTSIGKAICEFAEETNPAALVLMKQQKSALQRFFLGSVTKHCAVHSSVPVIIVPA</sequence>
<dbReference type="PANTHER" id="PTHR31964:SF113">
    <property type="entry name" value="USPA DOMAIN-CONTAINING PROTEIN"/>
    <property type="match status" value="1"/>
</dbReference>
<dbReference type="KEGG" id="csl:COCSUDRAFT_60715"/>
<keyword evidence="3" id="KW-1185">Reference proteome</keyword>
<dbReference type="Proteomes" id="UP000007264">
    <property type="component" value="Unassembled WGS sequence"/>
</dbReference>
<protein>
    <recommendedName>
        <fullName evidence="1">UspA domain-containing protein</fullName>
    </recommendedName>
</protein>
<dbReference type="SUPFAM" id="SSF52402">
    <property type="entry name" value="Adenine nucleotide alpha hydrolases-like"/>
    <property type="match status" value="1"/>
</dbReference>
<dbReference type="Pfam" id="PF00582">
    <property type="entry name" value="Usp"/>
    <property type="match status" value="1"/>
</dbReference>
<dbReference type="EMBL" id="AGSI01000003">
    <property type="protein sequence ID" value="EIE25700.1"/>
    <property type="molecule type" value="Genomic_DNA"/>
</dbReference>
<proteinExistence type="predicted"/>
<feature type="domain" description="UspA" evidence="1">
    <location>
        <begin position="51"/>
        <end position="102"/>
    </location>
</feature>
<gene>
    <name evidence="2" type="ORF">COCSUDRAFT_60715</name>
</gene>
<dbReference type="AlphaFoldDB" id="I0Z4Y1"/>
<dbReference type="Gene3D" id="3.40.50.620">
    <property type="entry name" value="HUPs"/>
    <property type="match status" value="1"/>
</dbReference>
<reference evidence="2 3" key="1">
    <citation type="journal article" date="2012" name="Genome Biol.">
        <title>The genome of the polar eukaryotic microalga coccomyxa subellipsoidea reveals traits of cold adaptation.</title>
        <authorList>
            <person name="Blanc G."/>
            <person name="Agarkova I."/>
            <person name="Grimwood J."/>
            <person name="Kuo A."/>
            <person name="Brueggeman A."/>
            <person name="Dunigan D."/>
            <person name="Gurnon J."/>
            <person name="Ladunga I."/>
            <person name="Lindquist E."/>
            <person name="Lucas S."/>
            <person name="Pangilinan J."/>
            <person name="Proschold T."/>
            <person name="Salamov A."/>
            <person name="Schmutz J."/>
            <person name="Weeks D."/>
            <person name="Yamada T."/>
            <person name="Claverie J.M."/>
            <person name="Grigoriev I."/>
            <person name="Van Etten J."/>
            <person name="Lomsadze A."/>
            <person name="Borodovsky M."/>
        </authorList>
    </citation>
    <scope>NUCLEOTIDE SEQUENCE [LARGE SCALE GENOMIC DNA]</scope>
    <source>
        <strain evidence="2 3">C-169</strain>
    </source>
</reference>